<name>A0A9D4UU89_ADICA</name>
<sequence length="102" mass="11577">MLLECTESDIENLSSSLLMPLQSVKLKLALRKQKEEEIQSKFYKGFIKFLGKVVTKFNDGSLQVGNATLVGKHRIAVTAKHILEEDDTGDLCRKRNKNTIQR</sequence>
<reference evidence="1" key="1">
    <citation type="submission" date="2021-01" db="EMBL/GenBank/DDBJ databases">
        <title>Adiantum capillus-veneris genome.</title>
        <authorList>
            <person name="Fang Y."/>
            <person name="Liao Q."/>
        </authorList>
    </citation>
    <scope>NUCLEOTIDE SEQUENCE</scope>
    <source>
        <strain evidence="1">H3</strain>
        <tissue evidence="1">Leaf</tissue>
    </source>
</reference>
<organism evidence="1 2">
    <name type="scientific">Adiantum capillus-veneris</name>
    <name type="common">Maidenhair fern</name>
    <dbReference type="NCBI Taxonomy" id="13818"/>
    <lineage>
        <taxon>Eukaryota</taxon>
        <taxon>Viridiplantae</taxon>
        <taxon>Streptophyta</taxon>
        <taxon>Embryophyta</taxon>
        <taxon>Tracheophyta</taxon>
        <taxon>Polypodiopsida</taxon>
        <taxon>Polypodiidae</taxon>
        <taxon>Polypodiales</taxon>
        <taxon>Pteridineae</taxon>
        <taxon>Pteridaceae</taxon>
        <taxon>Vittarioideae</taxon>
        <taxon>Adiantum</taxon>
    </lineage>
</organism>
<dbReference type="AlphaFoldDB" id="A0A9D4UU89"/>
<keyword evidence="2" id="KW-1185">Reference proteome</keyword>
<accession>A0A9D4UU89</accession>
<evidence type="ECO:0000313" key="1">
    <source>
        <dbReference type="EMBL" id="KAI5074181.1"/>
    </source>
</evidence>
<dbReference type="EMBL" id="JABFUD020000010">
    <property type="protein sequence ID" value="KAI5074181.1"/>
    <property type="molecule type" value="Genomic_DNA"/>
</dbReference>
<protein>
    <submittedName>
        <fullName evidence="1">Uncharacterized protein</fullName>
    </submittedName>
</protein>
<dbReference type="Proteomes" id="UP000886520">
    <property type="component" value="Chromosome 10"/>
</dbReference>
<proteinExistence type="predicted"/>
<gene>
    <name evidence="1" type="ORF">GOP47_0010142</name>
</gene>
<evidence type="ECO:0000313" key="2">
    <source>
        <dbReference type="Proteomes" id="UP000886520"/>
    </source>
</evidence>
<comment type="caution">
    <text evidence="1">The sequence shown here is derived from an EMBL/GenBank/DDBJ whole genome shotgun (WGS) entry which is preliminary data.</text>
</comment>